<evidence type="ECO:0000259" key="1">
    <source>
        <dbReference type="Pfam" id="PF25207"/>
    </source>
</evidence>
<dbReference type="Pfam" id="PF25207">
    <property type="entry name" value="DUF7837"/>
    <property type="match status" value="1"/>
</dbReference>
<dbReference type="EMBL" id="FZNQ01000017">
    <property type="protein sequence ID" value="SNR57501.1"/>
    <property type="molecule type" value="Genomic_DNA"/>
</dbReference>
<organism evidence="2 3">
    <name type="scientific">Halorubrum vacuolatum</name>
    <name type="common">Natronobacterium vacuolatum</name>
    <dbReference type="NCBI Taxonomy" id="63740"/>
    <lineage>
        <taxon>Archaea</taxon>
        <taxon>Methanobacteriati</taxon>
        <taxon>Methanobacteriota</taxon>
        <taxon>Stenosarchaea group</taxon>
        <taxon>Halobacteria</taxon>
        <taxon>Halobacteriales</taxon>
        <taxon>Haloferacaceae</taxon>
        <taxon>Halorubrum</taxon>
    </lineage>
</organism>
<accession>A0A238XG13</accession>
<dbReference type="AlphaFoldDB" id="A0A238XG13"/>
<sequence length="56" mass="5993">MVTPNPEAALGTCPFCGETVADRHVLIHYEKASGEQGVWAECPGCHDIVDPVSQPE</sequence>
<dbReference type="Proteomes" id="UP000198397">
    <property type="component" value="Unassembled WGS sequence"/>
</dbReference>
<dbReference type="InterPro" id="IPR057159">
    <property type="entry name" value="DUF7837"/>
</dbReference>
<evidence type="ECO:0000313" key="3">
    <source>
        <dbReference type="Proteomes" id="UP000198397"/>
    </source>
</evidence>
<gene>
    <name evidence="2" type="ORF">SAMN06264855_11722</name>
</gene>
<keyword evidence="3" id="KW-1185">Reference proteome</keyword>
<evidence type="ECO:0000313" key="2">
    <source>
        <dbReference type="EMBL" id="SNR57501.1"/>
    </source>
</evidence>
<protein>
    <recommendedName>
        <fullName evidence="1">DUF7837 domain-containing protein</fullName>
    </recommendedName>
</protein>
<proteinExistence type="predicted"/>
<name>A0A238XG13_HALVU</name>
<reference evidence="2 3" key="1">
    <citation type="submission" date="2017-06" db="EMBL/GenBank/DDBJ databases">
        <authorList>
            <person name="Kim H.J."/>
            <person name="Triplett B.A."/>
        </authorList>
    </citation>
    <scope>NUCLEOTIDE SEQUENCE [LARGE SCALE GENOMIC DNA]</scope>
    <source>
        <strain evidence="2 3">DSM 8800</strain>
    </source>
</reference>
<feature type="domain" description="DUF7837" evidence="1">
    <location>
        <begin position="7"/>
        <end position="51"/>
    </location>
</feature>